<keyword evidence="3 4" id="KW-0067">ATP-binding</keyword>
<comment type="catalytic activity">
    <reaction evidence="5">
        <text>(6S)-5-formyl-5,6,7,8-tetrahydrofolate + ATP = (6R)-5,10-methenyltetrahydrofolate + ADP + phosphate</text>
        <dbReference type="Rhea" id="RHEA:10488"/>
        <dbReference type="ChEBI" id="CHEBI:30616"/>
        <dbReference type="ChEBI" id="CHEBI:43474"/>
        <dbReference type="ChEBI" id="CHEBI:57455"/>
        <dbReference type="ChEBI" id="CHEBI:57457"/>
        <dbReference type="ChEBI" id="CHEBI:456216"/>
        <dbReference type="EC" id="6.3.3.2"/>
    </reaction>
</comment>
<evidence type="ECO:0000256" key="3">
    <source>
        <dbReference type="ARBA" id="ARBA00022840"/>
    </source>
</evidence>
<dbReference type="PANTHER" id="PTHR23407:SF1">
    <property type="entry name" value="5-FORMYLTETRAHYDROFOLATE CYCLO-LIGASE"/>
    <property type="match status" value="1"/>
</dbReference>
<dbReference type="GO" id="GO:0009396">
    <property type="term" value="P:folic acid-containing compound biosynthetic process"/>
    <property type="evidence" value="ECO:0007669"/>
    <property type="project" value="TreeGrafter"/>
</dbReference>
<dbReference type="PANTHER" id="PTHR23407">
    <property type="entry name" value="ATPASE INHIBITOR/5-FORMYLTETRAHYDROFOLATE CYCLO-LIGASE"/>
    <property type="match status" value="1"/>
</dbReference>
<protein>
    <recommendedName>
        <fullName evidence="5">5-formyltetrahydrofolate cyclo-ligase</fullName>
        <ecNumber evidence="5">6.3.3.2</ecNumber>
    </recommendedName>
</protein>
<dbReference type="InterPro" id="IPR024185">
    <property type="entry name" value="FTHF_cligase-like_sf"/>
</dbReference>
<dbReference type="AlphaFoldDB" id="A0A6N7XMZ7"/>
<comment type="caution">
    <text evidence="6">The sequence shown here is derived from an EMBL/GenBank/DDBJ whole genome shotgun (WGS) entry which is preliminary data.</text>
</comment>
<dbReference type="Gene3D" id="3.40.50.10420">
    <property type="entry name" value="NagB/RpiA/CoA transferase-like"/>
    <property type="match status" value="1"/>
</dbReference>
<dbReference type="GO" id="GO:0046872">
    <property type="term" value="F:metal ion binding"/>
    <property type="evidence" value="ECO:0007669"/>
    <property type="project" value="UniProtKB-KW"/>
</dbReference>
<dbReference type="SUPFAM" id="SSF100950">
    <property type="entry name" value="NagB/RpiA/CoA transferase-like"/>
    <property type="match status" value="1"/>
</dbReference>
<dbReference type="PIRSF" id="PIRSF006806">
    <property type="entry name" value="FTHF_cligase"/>
    <property type="match status" value="1"/>
</dbReference>
<feature type="binding site" evidence="4">
    <location>
        <position position="69"/>
    </location>
    <ligand>
        <name>substrate</name>
    </ligand>
</feature>
<keyword evidence="2 4" id="KW-0547">Nucleotide-binding</keyword>
<evidence type="ECO:0000313" key="7">
    <source>
        <dbReference type="Proteomes" id="UP000469424"/>
    </source>
</evidence>
<comment type="cofactor">
    <cofactor evidence="5">
        <name>Mg(2+)</name>
        <dbReference type="ChEBI" id="CHEBI:18420"/>
    </cofactor>
</comment>
<keyword evidence="5" id="KW-0479">Metal-binding</keyword>
<evidence type="ECO:0000256" key="1">
    <source>
        <dbReference type="ARBA" id="ARBA00010638"/>
    </source>
</evidence>
<evidence type="ECO:0000256" key="4">
    <source>
        <dbReference type="PIRSR" id="PIRSR006806-1"/>
    </source>
</evidence>
<sequence>MRMIDTLAKKGDAMMANSIRARKGILRDRCRDLRKEMDMDYLRDASDAITKHILASEAYRVAGTIFVYMSYGKEVITDGFIAQALADGKKICIPLCLPENQMEAKCYTGPEDLHSGRYGIREPREDAETVAREEIDLALIPCVACDKRCNRLGHGAGYYDRYLEGTDFVKMALCPEKMILSNVAVDALDVPMDAVVTEEGIVTRNR</sequence>
<proteinExistence type="inferred from homology"/>
<evidence type="ECO:0000256" key="2">
    <source>
        <dbReference type="ARBA" id="ARBA00022741"/>
    </source>
</evidence>
<feature type="binding site" evidence="4">
    <location>
        <begin position="23"/>
        <end position="27"/>
    </location>
    <ligand>
        <name>ATP</name>
        <dbReference type="ChEBI" id="CHEBI:30616"/>
    </ligand>
</feature>
<reference evidence="6 7" key="1">
    <citation type="submission" date="2019-08" db="EMBL/GenBank/DDBJ databases">
        <title>In-depth cultivation of the pig gut microbiome towards novel bacterial diversity and tailored functional studies.</title>
        <authorList>
            <person name="Wylensek D."/>
            <person name="Hitch T.C.A."/>
            <person name="Clavel T."/>
        </authorList>
    </citation>
    <scope>NUCLEOTIDE SEQUENCE [LARGE SCALE GENOMIC DNA]</scope>
    <source>
        <strain evidence="6 7">WCA-MUC-591-APC-4B</strain>
    </source>
</reference>
<feature type="binding site" evidence="4">
    <location>
        <position position="74"/>
    </location>
    <ligand>
        <name>substrate</name>
    </ligand>
</feature>
<accession>A0A6N7XMZ7</accession>
<dbReference type="GO" id="GO:0005524">
    <property type="term" value="F:ATP binding"/>
    <property type="evidence" value="ECO:0007669"/>
    <property type="project" value="UniProtKB-KW"/>
</dbReference>
<keyword evidence="5" id="KW-0460">Magnesium</keyword>
<gene>
    <name evidence="6" type="ORF">FYJ65_08325</name>
</gene>
<organism evidence="6 7">
    <name type="scientific">Mogibacterium kristiansenii</name>
    <dbReference type="NCBI Taxonomy" id="2606708"/>
    <lineage>
        <taxon>Bacteria</taxon>
        <taxon>Bacillati</taxon>
        <taxon>Bacillota</taxon>
        <taxon>Clostridia</taxon>
        <taxon>Peptostreptococcales</taxon>
        <taxon>Anaerovoracaceae</taxon>
        <taxon>Mogibacterium</taxon>
    </lineage>
</organism>
<evidence type="ECO:0000313" key="6">
    <source>
        <dbReference type="EMBL" id="MST71309.1"/>
    </source>
</evidence>
<comment type="similarity">
    <text evidence="1 5">Belongs to the 5-formyltetrahydrofolate cyclo-ligase family.</text>
</comment>
<keyword evidence="6" id="KW-0436">Ligase</keyword>
<dbReference type="EC" id="6.3.3.2" evidence="5"/>
<evidence type="ECO:0000256" key="5">
    <source>
        <dbReference type="RuleBase" id="RU361279"/>
    </source>
</evidence>
<dbReference type="Proteomes" id="UP000469424">
    <property type="component" value="Unassembled WGS sequence"/>
</dbReference>
<dbReference type="Pfam" id="PF01812">
    <property type="entry name" value="5-FTHF_cyc-lig"/>
    <property type="match status" value="1"/>
</dbReference>
<dbReference type="EMBL" id="VUNA01000019">
    <property type="protein sequence ID" value="MST71309.1"/>
    <property type="molecule type" value="Genomic_DNA"/>
</dbReference>
<dbReference type="InterPro" id="IPR002698">
    <property type="entry name" value="FTHF_cligase"/>
</dbReference>
<dbReference type="GO" id="GO:0035999">
    <property type="term" value="P:tetrahydrofolate interconversion"/>
    <property type="evidence" value="ECO:0007669"/>
    <property type="project" value="TreeGrafter"/>
</dbReference>
<feature type="binding site" evidence="4">
    <location>
        <begin position="151"/>
        <end position="159"/>
    </location>
    <ligand>
        <name>ATP</name>
        <dbReference type="ChEBI" id="CHEBI:30616"/>
    </ligand>
</feature>
<dbReference type="GO" id="GO:0030272">
    <property type="term" value="F:5-formyltetrahydrofolate cyclo-ligase activity"/>
    <property type="evidence" value="ECO:0007669"/>
    <property type="project" value="UniProtKB-EC"/>
</dbReference>
<name>A0A6N7XMZ7_9FIRM</name>
<dbReference type="InterPro" id="IPR037171">
    <property type="entry name" value="NagB/RpiA_transferase-like"/>
</dbReference>
<dbReference type="NCBIfam" id="TIGR02727">
    <property type="entry name" value="MTHFS_bact"/>
    <property type="match status" value="1"/>
</dbReference>
<keyword evidence="7" id="KW-1185">Reference proteome</keyword>
<dbReference type="RefSeq" id="WP_154554874.1">
    <property type="nucleotide sequence ID" value="NZ_VUNA01000019.1"/>
</dbReference>